<evidence type="ECO:0000256" key="6">
    <source>
        <dbReference type="SAM" id="Phobius"/>
    </source>
</evidence>
<feature type="transmembrane region" description="Helical" evidence="6">
    <location>
        <begin position="80"/>
        <end position="103"/>
    </location>
</feature>
<dbReference type="PANTHER" id="PTHR42770">
    <property type="entry name" value="AMINO ACID TRANSPORTER-RELATED"/>
    <property type="match status" value="1"/>
</dbReference>
<gene>
    <name evidence="8" type="ORF">I0Q91_11720</name>
</gene>
<evidence type="ECO:0000256" key="4">
    <source>
        <dbReference type="ARBA" id="ARBA00022989"/>
    </source>
</evidence>
<accession>A0A931AW38</accession>
<dbReference type="Gene3D" id="1.20.1740.10">
    <property type="entry name" value="Amino acid/polyamine transporter I"/>
    <property type="match status" value="1"/>
</dbReference>
<feature type="transmembrane region" description="Helical" evidence="6">
    <location>
        <begin position="12"/>
        <end position="34"/>
    </location>
</feature>
<dbReference type="PANTHER" id="PTHR42770:SF11">
    <property type="entry name" value="INNER MEMBRANE TRANSPORT PROTEIN YBAT"/>
    <property type="match status" value="1"/>
</dbReference>
<feature type="transmembrane region" description="Helical" evidence="6">
    <location>
        <begin position="183"/>
        <end position="202"/>
    </location>
</feature>
<evidence type="ECO:0000256" key="2">
    <source>
        <dbReference type="ARBA" id="ARBA00022475"/>
    </source>
</evidence>
<feature type="transmembrane region" description="Helical" evidence="6">
    <location>
        <begin position="402"/>
        <end position="421"/>
    </location>
</feature>
<evidence type="ECO:0000256" key="1">
    <source>
        <dbReference type="ARBA" id="ARBA00004651"/>
    </source>
</evidence>
<evidence type="ECO:0000313" key="9">
    <source>
        <dbReference type="Proteomes" id="UP000621436"/>
    </source>
</evidence>
<keyword evidence="3 6" id="KW-0812">Transmembrane</keyword>
<comment type="subcellular location">
    <subcellularLocation>
        <location evidence="1">Cell membrane</location>
        <topology evidence="1">Multi-pass membrane protein</topology>
    </subcellularLocation>
</comment>
<dbReference type="InterPro" id="IPR002293">
    <property type="entry name" value="AA/rel_permease1"/>
</dbReference>
<dbReference type="AlphaFoldDB" id="A0A931AW38"/>
<feature type="transmembrane region" description="Helical" evidence="6">
    <location>
        <begin position="223"/>
        <end position="247"/>
    </location>
</feature>
<dbReference type="GO" id="GO:0005886">
    <property type="term" value="C:plasma membrane"/>
    <property type="evidence" value="ECO:0007669"/>
    <property type="project" value="UniProtKB-SubCell"/>
</dbReference>
<feature type="transmembrane region" description="Helical" evidence="6">
    <location>
        <begin position="320"/>
        <end position="339"/>
    </location>
</feature>
<dbReference type="RefSeq" id="WP_270454762.1">
    <property type="nucleotide sequence ID" value="NZ_JADPIE010000007.1"/>
</dbReference>
<dbReference type="Gene3D" id="3.40.50.12370">
    <property type="match status" value="1"/>
</dbReference>
<dbReference type="InterPro" id="IPR006016">
    <property type="entry name" value="UspA"/>
</dbReference>
<comment type="caution">
    <text evidence="8">The sequence shown here is derived from an EMBL/GenBank/DDBJ whole genome shotgun (WGS) entry which is preliminary data.</text>
</comment>
<sequence length="748" mass="81947">MALQRDERLGRNLGFFPTFAIGTGTMIGAGIFVLPGIAAASAGPAAIFSFLLGGIISMATALSMSELATGMPRAGGDYYFISRTMGAAFGSVVGLGAWMALVFKGSFALVGLAEYLHILVPIPILLTAVGAGLLLLFINFRGAESSGSLQNGIVVGLFIILTIFIGRGMIVLDTENLSPFMPYGTASIFATTGLIFVSYLGISQLSAISEEVKNPSKNLPRAFIASVAAVTLLYVGVMLVINGLFPLEEVVEFDTPLVAAAQFMAGGTGRLLIILAGFFATVSTANAAIMSSSRFPFAMGRDNLLPEWIIDVHDEYETPYRAIVITGLAMILLLLLFEVEELAKMASTFNVMIFMFLNISVIVLRKKNQEWFKPTFKSPLFPLPQLIGIGGGLMLIPQFDALSLVFAGAVILVGLVWYKIYGAGKATPEYTILDILEDRPVPSIADARKKKVLVPVSDPETEKDLLRFADTMSDETVGLNVIKVPDQMGLRDARDAELSELDQDYQDRDEIFCEHAATVEHSERCLTVYDHSVSAAILEQTELENPDMIIMGWQREDRLRSVIGGITRQVLREAKTNIGVLKGHYPEELNKITVAYDGRENSVYGLYLARRLAEKTGAEIDILHVVSPDTPEVEINRIRQELDKVVNKPGEVSSEIDLEKLEGKVSYRIEKRFSVTDTVIENAEKADLTIVGDSIRRFKFSILGGRSNRIATHAKGDLLIVKRYKPFSRQTILASFKKMLRKKEKLKS</sequence>
<name>A0A931AW38_9FIRM</name>
<keyword evidence="4 6" id="KW-1133">Transmembrane helix</keyword>
<feature type="transmembrane region" description="Helical" evidence="6">
    <location>
        <begin position="267"/>
        <end position="289"/>
    </location>
</feature>
<organism evidence="8 9">
    <name type="scientific">Halonatronomonas betaini</name>
    <dbReference type="NCBI Taxonomy" id="2778430"/>
    <lineage>
        <taxon>Bacteria</taxon>
        <taxon>Bacillati</taxon>
        <taxon>Bacillota</taxon>
        <taxon>Clostridia</taxon>
        <taxon>Halanaerobiales</taxon>
        <taxon>Halarsenatibacteraceae</taxon>
        <taxon>Halonatronomonas</taxon>
    </lineage>
</organism>
<feature type="transmembrane region" description="Helical" evidence="6">
    <location>
        <begin position="115"/>
        <end position="140"/>
    </location>
</feature>
<keyword evidence="5 6" id="KW-0472">Membrane</keyword>
<dbReference type="Pfam" id="PF00582">
    <property type="entry name" value="Usp"/>
    <property type="match status" value="2"/>
</dbReference>
<evidence type="ECO:0000313" key="8">
    <source>
        <dbReference type="EMBL" id="MBF8437754.1"/>
    </source>
</evidence>
<dbReference type="Pfam" id="PF13520">
    <property type="entry name" value="AA_permease_2"/>
    <property type="match status" value="1"/>
</dbReference>
<dbReference type="GO" id="GO:0022857">
    <property type="term" value="F:transmembrane transporter activity"/>
    <property type="evidence" value="ECO:0007669"/>
    <property type="project" value="InterPro"/>
</dbReference>
<evidence type="ECO:0000256" key="3">
    <source>
        <dbReference type="ARBA" id="ARBA00022692"/>
    </source>
</evidence>
<reference evidence="8" key="1">
    <citation type="submission" date="2020-11" db="EMBL/GenBank/DDBJ databases">
        <title>Halonatronomonas betainensis gen. nov., sp. nov. a novel haloalkaliphilic representative of the family Halanaerobiacae capable of betaine degradation.</title>
        <authorList>
            <person name="Boltyanskaya Y."/>
            <person name="Kevbrin V."/>
            <person name="Detkova E."/>
            <person name="Grouzdev D.S."/>
            <person name="Koziaeva V."/>
            <person name="Zhilina T."/>
        </authorList>
    </citation>
    <scope>NUCLEOTIDE SEQUENCE</scope>
    <source>
        <strain evidence="8">Z-7014</strain>
    </source>
</reference>
<evidence type="ECO:0000259" key="7">
    <source>
        <dbReference type="Pfam" id="PF00582"/>
    </source>
</evidence>
<feature type="transmembrane region" description="Helical" evidence="6">
    <location>
        <begin position="46"/>
        <end position="68"/>
    </location>
</feature>
<dbReference type="CDD" id="cd00293">
    <property type="entry name" value="USP-like"/>
    <property type="match status" value="1"/>
</dbReference>
<keyword evidence="9" id="KW-1185">Reference proteome</keyword>
<proteinExistence type="predicted"/>
<keyword evidence="2" id="KW-1003">Cell membrane</keyword>
<dbReference type="Proteomes" id="UP000621436">
    <property type="component" value="Unassembled WGS sequence"/>
</dbReference>
<feature type="transmembrane region" description="Helical" evidence="6">
    <location>
        <begin position="345"/>
        <end position="364"/>
    </location>
</feature>
<evidence type="ECO:0000256" key="5">
    <source>
        <dbReference type="ARBA" id="ARBA00023136"/>
    </source>
</evidence>
<dbReference type="InterPro" id="IPR050367">
    <property type="entry name" value="APC_superfamily"/>
</dbReference>
<feature type="domain" description="UspA" evidence="7">
    <location>
        <begin position="450"/>
        <end position="577"/>
    </location>
</feature>
<feature type="domain" description="UspA" evidence="7">
    <location>
        <begin position="590"/>
        <end position="722"/>
    </location>
</feature>
<protein>
    <submittedName>
        <fullName evidence="8">Amino acid permease</fullName>
    </submittedName>
</protein>
<feature type="transmembrane region" description="Helical" evidence="6">
    <location>
        <begin position="152"/>
        <end position="171"/>
    </location>
</feature>
<dbReference type="EMBL" id="JADPIE010000007">
    <property type="protein sequence ID" value="MBF8437754.1"/>
    <property type="molecule type" value="Genomic_DNA"/>
</dbReference>
<dbReference type="SUPFAM" id="SSF52402">
    <property type="entry name" value="Adenine nucleotide alpha hydrolases-like"/>
    <property type="match status" value="2"/>
</dbReference>